<evidence type="ECO:0000256" key="6">
    <source>
        <dbReference type="SAM" id="MobiDB-lite"/>
    </source>
</evidence>
<keyword evidence="3" id="KW-0238">DNA-binding</keyword>
<protein>
    <submittedName>
        <fullName evidence="7 8">Uncharacterized protein</fullName>
    </submittedName>
</protein>
<reference evidence="7" key="2">
    <citation type="submission" date="2016-05" db="EMBL/GenBank/DDBJ databases">
        <title>Comparative analysis highlights variable genome content of wheat rusts and divergence of the mating loci.</title>
        <authorList>
            <person name="Cuomo C.A."/>
            <person name="Bakkeren G."/>
            <person name="Szabo L."/>
            <person name="Khalil H."/>
            <person name="Joly D."/>
            <person name="Goldberg J."/>
            <person name="Young S."/>
            <person name="Zeng Q."/>
            <person name="Fellers J."/>
        </authorList>
    </citation>
    <scope>NUCLEOTIDE SEQUENCE [LARGE SCALE GENOMIC DNA]</scope>
    <source>
        <strain evidence="7">1-1 BBBD Race 1</strain>
    </source>
</reference>
<keyword evidence="5" id="KW-0539">Nucleus</keyword>
<evidence type="ECO:0000313" key="8">
    <source>
        <dbReference type="EnsemblFungi" id="PTTG_11761-t43_2-p1"/>
    </source>
</evidence>
<dbReference type="PANTHER" id="PTHR11988:SF27">
    <property type="entry name" value="GH27708P"/>
    <property type="match status" value="1"/>
</dbReference>
<feature type="region of interest" description="Disordered" evidence="6">
    <location>
        <begin position="46"/>
        <end position="72"/>
    </location>
</feature>
<name>A0A180GLI1_PUCT1</name>
<feature type="compositionally biased region" description="Basic and acidic residues" evidence="6">
    <location>
        <begin position="143"/>
        <end position="153"/>
    </location>
</feature>
<keyword evidence="2" id="KW-0805">Transcription regulation</keyword>
<reference evidence="8" key="4">
    <citation type="submission" date="2025-05" db="UniProtKB">
        <authorList>
            <consortium name="EnsemblFungi"/>
        </authorList>
    </citation>
    <scope>IDENTIFICATION</scope>
    <source>
        <strain evidence="8">isolate 1-1 / race 1 (BBBD)</strain>
    </source>
</reference>
<dbReference type="GO" id="GO:0000981">
    <property type="term" value="F:DNA-binding transcription factor activity, RNA polymerase II-specific"/>
    <property type="evidence" value="ECO:0007669"/>
    <property type="project" value="TreeGrafter"/>
</dbReference>
<sequence length="523" mass="59270">MAKLNDLPAELVRRIIAYVLDQCYCDNIHHHDLDHNEIGEFAQKPRPHLADKSPYDMESRQFPSTTPTDEDEMVAPVSWPDGLPSNPLLPFSLINHTFRRCAQEKLFNNVGLRNQQQANLFFQALSGPTPEGGSELPRGSIGNHEEHNSRTSDVRVVSPSAIATPSSSHLALYVRSLQFTWTAPCSMEQGGSLICEIVRSCPLIENIAISPTFLMCCKEPILEALASRQRIKEFVVLGRRFERETTDTTVFKWLVDELPRRLFSKWDLLESIEFFGLSRQSFEITETIPQPIPVMNHKLKVIILNDPDLDERTLSWMLKGSMESLRTFKIVNPNSRLDRRGLYRILTECTSPDLESLALEVDWSWNMIKRSAEGSDDPALNSALMDLVFKSSSALRKLKTLSITGTLVGSESLKFLPQSLVKLAWDECWELPSGALVKVLSSDYQSESPGELDTNSQWLPNLKCLSVRDDNKWHCRDRKAVEEALKARGVCFHPICGRSYGSQFDDDGPIVDPMRNIMASQYW</sequence>
<reference evidence="8 9" key="3">
    <citation type="journal article" date="2017" name="G3 (Bethesda)">
        <title>Comparative analysis highlights variable genome content of wheat rusts and divergence of the mating loci.</title>
        <authorList>
            <person name="Cuomo C.A."/>
            <person name="Bakkeren G."/>
            <person name="Khalil H.B."/>
            <person name="Panwar V."/>
            <person name="Joly D."/>
            <person name="Linning R."/>
            <person name="Sakthikumar S."/>
            <person name="Song X."/>
            <person name="Adiconis X."/>
            <person name="Fan L."/>
            <person name="Goldberg J.M."/>
            <person name="Levin J.Z."/>
            <person name="Young S."/>
            <person name="Zeng Q."/>
            <person name="Anikster Y."/>
            <person name="Bruce M."/>
            <person name="Wang M."/>
            <person name="Yin C."/>
            <person name="McCallum B."/>
            <person name="Szabo L.J."/>
            <person name="Hulbert S."/>
            <person name="Chen X."/>
            <person name="Fellers J.P."/>
        </authorList>
    </citation>
    <scope>NUCLEOTIDE SEQUENCE</scope>
    <source>
        <strain evidence="8">isolate 1-1 / race 1 (BBBD)</strain>
        <strain evidence="9">Isolate 1-1 / race 1 (BBBD)</strain>
    </source>
</reference>
<evidence type="ECO:0000256" key="1">
    <source>
        <dbReference type="ARBA" id="ARBA00004123"/>
    </source>
</evidence>
<dbReference type="PANTHER" id="PTHR11988">
    <property type="entry name" value="THYROTROPH EMBRYONIC FACTOR RELATED"/>
    <property type="match status" value="1"/>
</dbReference>
<keyword evidence="9" id="KW-1185">Reference proteome</keyword>
<gene>
    <name evidence="7" type="ORF">PTTG_11761</name>
</gene>
<reference evidence="7" key="1">
    <citation type="submission" date="2009-11" db="EMBL/GenBank/DDBJ databases">
        <authorList>
            <consortium name="The Broad Institute Genome Sequencing Platform"/>
            <person name="Ward D."/>
            <person name="Feldgarden M."/>
            <person name="Earl A."/>
            <person name="Young S.K."/>
            <person name="Zeng Q."/>
            <person name="Koehrsen M."/>
            <person name="Alvarado L."/>
            <person name="Berlin A."/>
            <person name="Bochicchio J."/>
            <person name="Borenstein D."/>
            <person name="Chapman S.B."/>
            <person name="Chen Z."/>
            <person name="Engels R."/>
            <person name="Freedman E."/>
            <person name="Gellesch M."/>
            <person name="Goldberg J."/>
            <person name="Griggs A."/>
            <person name="Gujja S."/>
            <person name="Heilman E."/>
            <person name="Heiman D."/>
            <person name="Hepburn T."/>
            <person name="Howarth C."/>
            <person name="Jen D."/>
            <person name="Larson L."/>
            <person name="Lewis B."/>
            <person name="Mehta T."/>
            <person name="Park D."/>
            <person name="Pearson M."/>
            <person name="Roberts A."/>
            <person name="Saif S."/>
            <person name="Shea T."/>
            <person name="Shenoy N."/>
            <person name="Sisk P."/>
            <person name="Stolte C."/>
            <person name="Sykes S."/>
            <person name="Thomson T."/>
            <person name="Walk T."/>
            <person name="White J."/>
            <person name="Yandava C."/>
            <person name="Izard J."/>
            <person name="Baranova O.V."/>
            <person name="Blanton J.M."/>
            <person name="Tanner A.C."/>
            <person name="Dewhirst F.E."/>
            <person name="Haas B."/>
            <person name="Nusbaum C."/>
            <person name="Birren B."/>
        </authorList>
    </citation>
    <scope>NUCLEOTIDE SEQUENCE [LARGE SCALE GENOMIC DNA]</scope>
    <source>
        <strain evidence="7">1-1 BBBD Race 1</strain>
    </source>
</reference>
<dbReference type="InterPro" id="IPR040223">
    <property type="entry name" value="PAR_bZIP"/>
</dbReference>
<evidence type="ECO:0000256" key="2">
    <source>
        <dbReference type="ARBA" id="ARBA00023015"/>
    </source>
</evidence>
<dbReference type="VEuPathDB" id="FungiDB:PTTG_11761"/>
<dbReference type="GO" id="GO:0000978">
    <property type="term" value="F:RNA polymerase II cis-regulatory region sequence-specific DNA binding"/>
    <property type="evidence" value="ECO:0007669"/>
    <property type="project" value="TreeGrafter"/>
</dbReference>
<comment type="subcellular location">
    <subcellularLocation>
        <location evidence="1">Nucleus</location>
    </subcellularLocation>
</comment>
<dbReference type="EnsemblFungi" id="PTTG_11761-t43_2">
    <property type="protein sequence ID" value="PTTG_11761-t43_2-p1"/>
    <property type="gene ID" value="PTTG_11761"/>
</dbReference>
<dbReference type="Proteomes" id="UP000005240">
    <property type="component" value="Unassembled WGS sequence"/>
</dbReference>
<evidence type="ECO:0000256" key="5">
    <source>
        <dbReference type="ARBA" id="ARBA00023242"/>
    </source>
</evidence>
<keyword evidence="4" id="KW-0804">Transcription</keyword>
<evidence type="ECO:0000313" key="9">
    <source>
        <dbReference type="Proteomes" id="UP000005240"/>
    </source>
</evidence>
<evidence type="ECO:0000256" key="3">
    <source>
        <dbReference type="ARBA" id="ARBA00023125"/>
    </source>
</evidence>
<proteinExistence type="predicted"/>
<dbReference type="OrthoDB" id="2496846at2759"/>
<evidence type="ECO:0000256" key="4">
    <source>
        <dbReference type="ARBA" id="ARBA00023163"/>
    </source>
</evidence>
<accession>A0A180GLI1</accession>
<organism evidence="7">
    <name type="scientific">Puccinia triticina (isolate 1-1 / race 1 (BBBD))</name>
    <name type="common">Brown leaf rust fungus</name>
    <dbReference type="NCBI Taxonomy" id="630390"/>
    <lineage>
        <taxon>Eukaryota</taxon>
        <taxon>Fungi</taxon>
        <taxon>Dikarya</taxon>
        <taxon>Basidiomycota</taxon>
        <taxon>Pucciniomycotina</taxon>
        <taxon>Pucciniomycetes</taxon>
        <taxon>Pucciniales</taxon>
        <taxon>Pucciniaceae</taxon>
        <taxon>Puccinia</taxon>
    </lineage>
</organism>
<dbReference type="SUPFAM" id="SSF52047">
    <property type="entry name" value="RNI-like"/>
    <property type="match status" value="1"/>
</dbReference>
<dbReference type="AlphaFoldDB" id="A0A180GLI1"/>
<feature type="compositionally biased region" description="Basic and acidic residues" evidence="6">
    <location>
        <begin position="48"/>
        <end position="59"/>
    </location>
</feature>
<evidence type="ECO:0000313" key="7">
    <source>
        <dbReference type="EMBL" id="OAV93550.1"/>
    </source>
</evidence>
<feature type="region of interest" description="Disordered" evidence="6">
    <location>
        <begin position="128"/>
        <end position="155"/>
    </location>
</feature>
<dbReference type="EMBL" id="ADAS02000050">
    <property type="protein sequence ID" value="OAV93550.1"/>
    <property type="molecule type" value="Genomic_DNA"/>
</dbReference>
<dbReference type="GO" id="GO:0005634">
    <property type="term" value="C:nucleus"/>
    <property type="evidence" value="ECO:0007669"/>
    <property type="project" value="UniProtKB-SubCell"/>
</dbReference>